<dbReference type="SUPFAM" id="SSF50249">
    <property type="entry name" value="Nucleic acid-binding proteins"/>
    <property type="match status" value="1"/>
</dbReference>
<name>A0A132AKR7_SARSC</name>
<dbReference type="Gene3D" id="2.40.50.140">
    <property type="entry name" value="Nucleic acid-binding proteins"/>
    <property type="match status" value="1"/>
</dbReference>
<comment type="similarity">
    <text evidence="1">Belongs to the EIF1AD family.</text>
</comment>
<comment type="caution">
    <text evidence="5">The sequence shown here is derived from an EMBL/GenBank/DDBJ whole genome shotgun (WGS) entry which is preliminary data.</text>
</comment>
<dbReference type="InterPro" id="IPR039294">
    <property type="entry name" value="EIF1AD"/>
</dbReference>
<dbReference type="Proteomes" id="UP000616769">
    <property type="component" value="Unassembled WGS sequence"/>
</dbReference>
<evidence type="ECO:0000313" key="5">
    <source>
        <dbReference type="EMBL" id="KPM11554.1"/>
    </source>
</evidence>
<dbReference type="VEuPathDB" id="VectorBase:SSCA004104"/>
<dbReference type="GO" id="GO:0003723">
    <property type="term" value="F:RNA binding"/>
    <property type="evidence" value="ECO:0007669"/>
    <property type="project" value="UniProtKB-KW"/>
</dbReference>
<evidence type="ECO:0000256" key="2">
    <source>
        <dbReference type="ARBA" id="ARBA00020989"/>
    </source>
</evidence>
<dbReference type="PANTHER" id="PTHR21641">
    <property type="entry name" value="TRANSLATION INITIATION FACTOR-RELATED"/>
    <property type="match status" value="1"/>
</dbReference>
<dbReference type="GO" id="GO:0003743">
    <property type="term" value="F:translation initiation factor activity"/>
    <property type="evidence" value="ECO:0007669"/>
    <property type="project" value="UniProtKB-UniRule"/>
</dbReference>
<dbReference type="EMBL" id="JXLN01017428">
    <property type="protein sequence ID" value="KPM11554.1"/>
    <property type="molecule type" value="Genomic_DNA"/>
</dbReference>
<dbReference type="InterPro" id="IPR006196">
    <property type="entry name" value="RNA-binding_domain_S1_IF1"/>
</dbReference>
<gene>
    <name evidence="5" type="ORF">QR98_0101270</name>
</gene>
<evidence type="ECO:0000256" key="1">
    <source>
        <dbReference type="ARBA" id="ARBA00007340"/>
    </source>
</evidence>
<evidence type="ECO:0000313" key="6">
    <source>
        <dbReference type="Proteomes" id="UP000616769"/>
    </source>
</evidence>
<keyword evidence="3" id="KW-0694">RNA-binding</keyword>
<dbReference type="SMART" id="SM00652">
    <property type="entry name" value="eIF1a"/>
    <property type="match status" value="1"/>
</dbReference>
<proteinExistence type="inferred from homology"/>
<evidence type="ECO:0000256" key="3">
    <source>
        <dbReference type="ARBA" id="ARBA00022884"/>
    </source>
</evidence>
<evidence type="ECO:0000256" key="4">
    <source>
        <dbReference type="ARBA" id="ARBA00031998"/>
    </source>
</evidence>
<dbReference type="PANTHER" id="PTHR21641:SF0">
    <property type="entry name" value="RNA-BINDING PROTEIN EIF1AD-RELATED"/>
    <property type="match status" value="1"/>
</dbReference>
<reference evidence="5 6" key="1">
    <citation type="journal article" date="2015" name="Parasit. Vectors">
        <title>Draft genome of the scabies mite.</title>
        <authorList>
            <person name="Rider S.D.Jr."/>
            <person name="Morgan M.S."/>
            <person name="Arlian L.G."/>
        </authorList>
    </citation>
    <scope>NUCLEOTIDE SEQUENCE [LARGE SCALE GENOMIC DNA]</scope>
    <source>
        <strain evidence="5">Arlian Lab</strain>
    </source>
</reference>
<dbReference type="GO" id="GO:0005634">
    <property type="term" value="C:nucleus"/>
    <property type="evidence" value="ECO:0007669"/>
    <property type="project" value="TreeGrafter"/>
</dbReference>
<sequence length="155" mass="18042">MTATTKKKHVIQEMFEHFQEPDDAQDIVKVIRGCGNNLHEVVTAKGDQYLVSMPSKFRRSIWIKRGDYLIVNSIEEGNKVKAEIHSILLKDHIRHLKNQNKWPKEFDDDNDIKNEEVINLLSPNINHNSNVTIQYENNCDDSQDDHTNCDNDDEL</sequence>
<dbReference type="PROSITE" id="PS50832">
    <property type="entry name" value="S1_IF1_TYPE"/>
    <property type="match status" value="1"/>
</dbReference>
<dbReference type="OrthoDB" id="1738325at2759"/>
<organism evidence="5 6">
    <name type="scientific">Sarcoptes scabiei</name>
    <name type="common">Itch mite</name>
    <name type="synonym">Acarus scabiei</name>
    <dbReference type="NCBI Taxonomy" id="52283"/>
    <lineage>
        <taxon>Eukaryota</taxon>
        <taxon>Metazoa</taxon>
        <taxon>Ecdysozoa</taxon>
        <taxon>Arthropoda</taxon>
        <taxon>Chelicerata</taxon>
        <taxon>Arachnida</taxon>
        <taxon>Acari</taxon>
        <taxon>Acariformes</taxon>
        <taxon>Sarcoptiformes</taxon>
        <taxon>Astigmata</taxon>
        <taxon>Psoroptidia</taxon>
        <taxon>Sarcoptoidea</taxon>
        <taxon>Sarcoptidae</taxon>
        <taxon>Sarcoptinae</taxon>
        <taxon>Sarcoptes</taxon>
    </lineage>
</organism>
<dbReference type="InterPro" id="IPR012340">
    <property type="entry name" value="NA-bd_OB-fold"/>
</dbReference>
<accession>A0A132AKR7</accession>
<dbReference type="Pfam" id="PF01176">
    <property type="entry name" value="eIF-1a"/>
    <property type="match status" value="1"/>
</dbReference>
<dbReference type="InterPro" id="IPR001253">
    <property type="entry name" value="TIF_eIF-1A"/>
</dbReference>
<dbReference type="AlphaFoldDB" id="A0A132AKR7"/>
<protein>
    <recommendedName>
        <fullName evidence="2">Probable RNA-binding protein EIF1AD</fullName>
    </recommendedName>
    <alternativeName>
        <fullName evidence="4">Eukaryotic translation initiation factor 1A domain-containing protein</fullName>
    </alternativeName>
</protein>